<evidence type="ECO:0000313" key="1">
    <source>
        <dbReference type="EMBL" id="CCA14175.1"/>
    </source>
</evidence>
<dbReference type="AlphaFoldDB" id="F0VZE5"/>
<name>F0VZE5_9STRA</name>
<organism evidence="1">
    <name type="scientific">Albugo laibachii Nc14</name>
    <dbReference type="NCBI Taxonomy" id="890382"/>
    <lineage>
        <taxon>Eukaryota</taxon>
        <taxon>Sar</taxon>
        <taxon>Stramenopiles</taxon>
        <taxon>Oomycota</taxon>
        <taxon>Peronosporomycetes</taxon>
        <taxon>Albuginales</taxon>
        <taxon>Albuginaceae</taxon>
        <taxon>Albugo</taxon>
    </lineage>
</organism>
<proteinExistence type="predicted"/>
<reference evidence="1" key="1">
    <citation type="journal article" date="2011" name="PLoS Biol.">
        <title>Gene gain and loss during evolution of obligate parasitism in the white rust pathogen of Arabidopsis thaliana.</title>
        <authorList>
            <person name="Kemen E."/>
            <person name="Gardiner A."/>
            <person name="Schultz-Larsen T."/>
            <person name="Kemen A.C."/>
            <person name="Balmuth A.L."/>
            <person name="Robert-Seilaniantz A."/>
            <person name="Bailey K."/>
            <person name="Holub E."/>
            <person name="Studholme D.J."/>
            <person name="Maclean D."/>
            <person name="Jones J.D."/>
        </authorList>
    </citation>
    <scope>NUCLEOTIDE SEQUENCE</scope>
</reference>
<dbReference type="HOGENOM" id="CLU_802694_0_0_1"/>
<reference evidence="1" key="2">
    <citation type="submission" date="2011-02" db="EMBL/GenBank/DDBJ databases">
        <authorList>
            <person name="MacLean D."/>
        </authorList>
    </citation>
    <scope>NUCLEOTIDE SEQUENCE</scope>
</reference>
<accession>F0VZE5</accession>
<gene>
    <name evidence="1" type="primary">AlNc14C2G283</name>
    <name evidence="1" type="ORF">ALNC14_003180</name>
</gene>
<sequence length="346" mass="40247">MWRAHIKKSGLTVAIIPNENRRNSEWTLGATFAKRYHMEMQYITESEMFRFQFKAADDSFSKGASGIYDQHLREFKYETSGWSVLRKSLCCVLDIAKCLIEGVCPSKIDEKTTSKPIVSSKSITITPSEKETKTRCHEDLILNKELFVAILKADPLPKRTLTFKSEESGGPRIYTTQLHYMNMDHFSGYDVPAENHYFGFGPIDAKFKYRGLALRRNLLRHRVRFDFGRLVTEVPPLVYRALVKASPPWPSCMMSEPSSWGMIKFTLKPFPKEFFLQVKSTWWKKPTKRLEVGAPWRSYRTKMGNIMNGHSALHLPSVILWKYTTHRNRKRLSFGSMKWTKQRIAI</sequence>
<protein>
    <submittedName>
        <fullName evidence="1">AlNc14C2G283 protein</fullName>
    </submittedName>
</protein>
<dbReference type="EMBL" id="FR824047">
    <property type="protein sequence ID" value="CCA14175.1"/>
    <property type="molecule type" value="Genomic_DNA"/>
</dbReference>